<organism evidence="1 2">
    <name type="scientific">Danaus chrysippus</name>
    <name type="common">African queen</name>
    <dbReference type="NCBI Taxonomy" id="151541"/>
    <lineage>
        <taxon>Eukaryota</taxon>
        <taxon>Metazoa</taxon>
        <taxon>Ecdysozoa</taxon>
        <taxon>Arthropoda</taxon>
        <taxon>Hexapoda</taxon>
        <taxon>Insecta</taxon>
        <taxon>Pterygota</taxon>
        <taxon>Neoptera</taxon>
        <taxon>Endopterygota</taxon>
        <taxon>Lepidoptera</taxon>
        <taxon>Glossata</taxon>
        <taxon>Ditrysia</taxon>
        <taxon>Papilionoidea</taxon>
        <taxon>Nymphalidae</taxon>
        <taxon>Danainae</taxon>
        <taxon>Danaini</taxon>
        <taxon>Danaina</taxon>
        <taxon>Danaus</taxon>
        <taxon>Anosia</taxon>
    </lineage>
</organism>
<comment type="caution">
    <text evidence="1">The sequence shown here is derived from an EMBL/GenBank/DDBJ whole genome shotgun (WGS) entry which is preliminary data.</text>
</comment>
<evidence type="ECO:0000313" key="1">
    <source>
        <dbReference type="EMBL" id="CAG9574732.1"/>
    </source>
</evidence>
<dbReference type="EMBL" id="CAKASE010000073">
    <property type="protein sequence ID" value="CAG9574732.1"/>
    <property type="molecule type" value="Genomic_DNA"/>
</dbReference>
<keyword evidence="2" id="KW-1185">Reference proteome</keyword>
<evidence type="ECO:0000313" key="2">
    <source>
        <dbReference type="Proteomes" id="UP000789524"/>
    </source>
</evidence>
<name>A0A8J2W7F6_9NEOP</name>
<dbReference type="AlphaFoldDB" id="A0A8J2W7F6"/>
<dbReference type="Proteomes" id="UP000789524">
    <property type="component" value="Unassembled WGS sequence"/>
</dbReference>
<gene>
    <name evidence="1" type="ORF">DCHRY22_LOCUS10946</name>
</gene>
<sequence length="91" mass="10715">MEVQWMRNVEEILFFLTVQRTYETLKPIIYKDLATCTHVFVRNDTVRAPLTGKYDGPYEVLKRYEKIFQDKNASSHYCGIAGQAQARLHMQ</sequence>
<protein>
    <submittedName>
        <fullName evidence="1">(African queen) hypothetical protein</fullName>
    </submittedName>
</protein>
<accession>A0A8J2W7F6</accession>
<proteinExistence type="predicted"/>
<reference evidence="1" key="1">
    <citation type="submission" date="2021-09" db="EMBL/GenBank/DDBJ databases">
        <authorList>
            <person name="Martin H S."/>
        </authorList>
    </citation>
    <scope>NUCLEOTIDE SEQUENCE</scope>
</reference>
<dbReference type="OrthoDB" id="422540at2759"/>